<evidence type="ECO:0000313" key="3">
    <source>
        <dbReference type="Proteomes" id="UP000233786"/>
    </source>
</evidence>
<name>A0A2N3XUK6_SACSN</name>
<proteinExistence type="predicted"/>
<dbReference type="Proteomes" id="UP000233786">
    <property type="component" value="Unassembled WGS sequence"/>
</dbReference>
<comment type="caution">
    <text evidence="2">The sequence shown here is derived from an EMBL/GenBank/DDBJ whole genome shotgun (WGS) entry which is preliminary data.</text>
</comment>
<reference evidence="2" key="1">
    <citation type="submission" date="2017-12" db="EMBL/GenBank/DDBJ databases">
        <title>Sequencing the genomes of 1000 Actinobacteria strains.</title>
        <authorList>
            <person name="Klenk H.-P."/>
        </authorList>
    </citation>
    <scope>NUCLEOTIDE SEQUENCE [LARGE SCALE GENOMIC DNA]</scope>
    <source>
        <strain evidence="2">DSM 44228</strain>
    </source>
</reference>
<feature type="region of interest" description="Disordered" evidence="1">
    <location>
        <begin position="145"/>
        <end position="238"/>
    </location>
</feature>
<dbReference type="AlphaFoldDB" id="A0A2N3XUK6"/>
<gene>
    <name evidence="2" type="ORF">A8926_1937</name>
</gene>
<accession>A0A2N3XUK6</accession>
<protein>
    <submittedName>
        <fullName evidence="2">Uncharacterized protein</fullName>
    </submittedName>
</protein>
<keyword evidence="3" id="KW-1185">Reference proteome</keyword>
<evidence type="ECO:0000313" key="2">
    <source>
        <dbReference type="EMBL" id="PKW14329.1"/>
    </source>
</evidence>
<organism evidence="2 3">
    <name type="scientific">Saccharopolyspora spinosa</name>
    <dbReference type="NCBI Taxonomy" id="60894"/>
    <lineage>
        <taxon>Bacteria</taxon>
        <taxon>Bacillati</taxon>
        <taxon>Actinomycetota</taxon>
        <taxon>Actinomycetes</taxon>
        <taxon>Pseudonocardiales</taxon>
        <taxon>Pseudonocardiaceae</taxon>
        <taxon>Saccharopolyspora</taxon>
    </lineage>
</organism>
<sequence length="281" mass="31348">MPKYASDYPGPDRQGVCKVDLSGLGSFGREGGWQVGQVGNRLSRWWTVSIPAAVPFGRRQRHIRFAGFRPEQGPSRLRALARPYPPTISIEIAEVVHRHRRVGMRHADGPQVPLKSNLRFQWNLRVLSAGADSMNVFAPGVTASTARAGSNPYRIPRPPPPEPARDRPHAPARTRLWGWAGQAQPESGKPRTQEPGSWIDRHGLDNPMISHRKPRPRLASHLDKNPPQPSDQPCTRPAQTAIAEYRRAGQDLKQEIVDLKVPETIPSSSVDTEGWDVRKRS</sequence>
<evidence type="ECO:0000256" key="1">
    <source>
        <dbReference type="SAM" id="MobiDB-lite"/>
    </source>
</evidence>
<feature type="region of interest" description="Disordered" evidence="1">
    <location>
        <begin position="262"/>
        <end position="281"/>
    </location>
</feature>
<dbReference type="EMBL" id="PJNB01000001">
    <property type="protein sequence ID" value="PKW14329.1"/>
    <property type="molecule type" value="Genomic_DNA"/>
</dbReference>